<name>A0A0N4YH84_NIPBR</name>
<accession>A0A0N4YH84</accession>
<dbReference type="PANTHER" id="PTHR31562">
    <property type="entry name" value="PROTEIN CBG18972"/>
    <property type="match status" value="1"/>
</dbReference>
<proteinExistence type="predicted"/>
<reference evidence="4" key="1">
    <citation type="submission" date="2017-02" db="UniProtKB">
        <authorList>
            <consortium name="WormBaseParasite"/>
        </authorList>
    </citation>
    <scope>IDENTIFICATION</scope>
</reference>
<dbReference type="Proteomes" id="UP000271162">
    <property type="component" value="Unassembled WGS sequence"/>
</dbReference>
<evidence type="ECO:0000313" key="4">
    <source>
        <dbReference type="WBParaSite" id="NBR_0001620301-mRNA-1"/>
    </source>
</evidence>
<dbReference type="EMBL" id="UYSL01022088">
    <property type="protein sequence ID" value="VDL79799.1"/>
    <property type="molecule type" value="Genomic_DNA"/>
</dbReference>
<evidence type="ECO:0000256" key="1">
    <source>
        <dbReference type="SAM" id="MobiDB-lite"/>
    </source>
</evidence>
<dbReference type="PANTHER" id="PTHR31562:SF8">
    <property type="entry name" value="ALPHA-1,6-MANNOSYLTRANSFERASE"/>
    <property type="match status" value="1"/>
</dbReference>
<sequence length="347" mass="40046">MSGTNLPEPGGSEDLVSPCEDPSLDRASVRKTILLICIDNVSNIRHYKVAQQSLQCYLKGVDYTVLMVDLNTDARVQEKCSQNKQLFFKKHCAVAAYLPDTDWMFVLDADTGVVNPNHCLEEWIDDRVDLMFYERFFNWEIASGNYIARNTPFARKFIQDWGNWEFTQPSNWNGADNGVLQIHLLKTVLSSATQEVKNCDRIWRNATDYDTYLAYVSCIKQALGATRLWPGKVRIYRRAHGWVRDGFITTDKWSDADFMLHGWKAQEVGAEGWESPFKKNLDPSLCGRHLNGWDWIPQKHVNVSAIKDELARFERYSWSSYPRPARQLMYISKPDVGDCYPECDDNT</sequence>
<dbReference type="WBParaSite" id="NBR_0001620301-mRNA-1">
    <property type="protein sequence ID" value="NBR_0001620301-mRNA-1"/>
    <property type="gene ID" value="NBR_0001620301"/>
</dbReference>
<dbReference type="InterPro" id="IPR029044">
    <property type="entry name" value="Nucleotide-diphossugar_trans"/>
</dbReference>
<evidence type="ECO:0000313" key="2">
    <source>
        <dbReference type="EMBL" id="VDL79799.1"/>
    </source>
</evidence>
<dbReference type="Pfam" id="PF03314">
    <property type="entry name" value="DUF273"/>
    <property type="match status" value="1"/>
</dbReference>
<keyword evidence="3" id="KW-1185">Reference proteome</keyword>
<dbReference type="InterPro" id="IPR004988">
    <property type="entry name" value="DUF273"/>
</dbReference>
<dbReference type="AlphaFoldDB" id="A0A0N4YH84"/>
<gene>
    <name evidence="2" type="ORF">NBR_LOCUS16204</name>
</gene>
<dbReference type="STRING" id="27835.A0A0N4YH84"/>
<feature type="region of interest" description="Disordered" evidence="1">
    <location>
        <begin position="1"/>
        <end position="20"/>
    </location>
</feature>
<dbReference type="OMA" id="YMAYVTC"/>
<reference evidence="2 3" key="2">
    <citation type="submission" date="2018-11" db="EMBL/GenBank/DDBJ databases">
        <authorList>
            <consortium name="Pathogen Informatics"/>
        </authorList>
    </citation>
    <scope>NUCLEOTIDE SEQUENCE [LARGE SCALE GENOMIC DNA]</scope>
</reference>
<evidence type="ECO:0000313" key="3">
    <source>
        <dbReference type="Proteomes" id="UP000271162"/>
    </source>
</evidence>
<dbReference type="Gene3D" id="3.90.550.10">
    <property type="entry name" value="Spore Coat Polysaccharide Biosynthesis Protein SpsA, Chain A"/>
    <property type="match status" value="1"/>
</dbReference>
<protein>
    <submittedName>
        <fullName evidence="4">Glycosyltransferase</fullName>
    </submittedName>
</protein>
<organism evidence="4">
    <name type="scientific">Nippostrongylus brasiliensis</name>
    <name type="common">Rat hookworm</name>
    <dbReference type="NCBI Taxonomy" id="27835"/>
    <lineage>
        <taxon>Eukaryota</taxon>
        <taxon>Metazoa</taxon>
        <taxon>Ecdysozoa</taxon>
        <taxon>Nematoda</taxon>
        <taxon>Chromadorea</taxon>
        <taxon>Rhabditida</taxon>
        <taxon>Rhabditina</taxon>
        <taxon>Rhabditomorpha</taxon>
        <taxon>Strongyloidea</taxon>
        <taxon>Heligmosomidae</taxon>
        <taxon>Nippostrongylus</taxon>
    </lineage>
</organism>